<proteinExistence type="predicted"/>
<dbReference type="RefSeq" id="WP_074721040.1">
    <property type="nucleotide sequence ID" value="NZ_FOFX01000023.1"/>
</dbReference>
<dbReference type="AlphaFoldDB" id="A0A1H9DK56"/>
<name>A0A1H9DK56_9PROT</name>
<organism evidence="1 2">
    <name type="scientific">Nitrosomonas ureae</name>
    <dbReference type="NCBI Taxonomy" id="44577"/>
    <lineage>
        <taxon>Bacteria</taxon>
        <taxon>Pseudomonadati</taxon>
        <taxon>Pseudomonadota</taxon>
        <taxon>Betaproteobacteria</taxon>
        <taxon>Nitrosomonadales</taxon>
        <taxon>Nitrosomonadaceae</taxon>
        <taxon>Nitrosomonas</taxon>
    </lineage>
</organism>
<dbReference type="EMBL" id="FOFX01000023">
    <property type="protein sequence ID" value="SEQ13882.1"/>
    <property type="molecule type" value="Genomic_DNA"/>
</dbReference>
<sequence length="64" mass="7214">MSLLSESLVEEWLNRAGYFTIRGVRYGVSEIDLLAVRYTAQGIEARHVEVQISTNPISYISPLT</sequence>
<gene>
    <name evidence="1" type="ORF">SAMN05421510_102318</name>
</gene>
<accession>A0A1H9DK56</accession>
<dbReference type="OrthoDB" id="2617460at2"/>
<reference evidence="1 2" key="1">
    <citation type="submission" date="2016-10" db="EMBL/GenBank/DDBJ databases">
        <authorList>
            <person name="de Groot N.N."/>
        </authorList>
    </citation>
    <scope>NUCLEOTIDE SEQUENCE [LARGE SCALE GENOMIC DNA]</scope>
    <source>
        <strain evidence="1 2">Nm9</strain>
    </source>
</reference>
<evidence type="ECO:0000313" key="1">
    <source>
        <dbReference type="EMBL" id="SEQ13882.1"/>
    </source>
</evidence>
<protein>
    <recommendedName>
        <fullName evidence="3">Endonuclease</fullName>
    </recommendedName>
</protein>
<evidence type="ECO:0008006" key="3">
    <source>
        <dbReference type="Google" id="ProtNLM"/>
    </source>
</evidence>
<evidence type="ECO:0000313" key="2">
    <source>
        <dbReference type="Proteomes" id="UP000181998"/>
    </source>
</evidence>
<dbReference type="Proteomes" id="UP000181998">
    <property type="component" value="Unassembled WGS sequence"/>
</dbReference>